<accession>A0A154QL93</accession>
<keyword evidence="2" id="KW-1185">Reference proteome</keyword>
<dbReference type="Proteomes" id="UP000076131">
    <property type="component" value="Unassembled WGS sequence"/>
</dbReference>
<organism evidence="1 2">
    <name type="scientific">Rhodanobacter thiooxydans</name>
    <dbReference type="NCBI Taxonomy" id="416169"/>
    <lineage>
        <taxon>Bacteria</taxon>
        <taxon>Pseudomonadati</taxon>
        <taxon>Pseudomonadota</taxon>
        <taxon>Gammaproteobacteria</taxon>
        <taxon>Lysobacterales</taxon>
        <taxon>Rhodanobacteraceae</taxon>
        <taxon>Rhodanobacter</taxon>
    </lineage>
</organism>
<reference evidence="1 2" key="1">
    <citation type="journal article" date="2016" name="MBio">
        <title>Lateral Gene Transfer in a Heavy Metal-Contaminated-Groundwater Microbial Community.</title>
        <authorList>
            <person name="Hemme C.L."/>
            <person name="Green S.J."/>
            <person name="Rishishwar L."/>
            <person name="Prakash O."/>
            <person name="Pettenato A."/>
            <person name="Chakraborty R."/>
            <person name="Deutschbauer A.M."/>
            <person name="Van Nostrand J.D."/>
            <person name="Wu L."/>
            <person name="He Z."/>
            <person name="Jordan I.K."/>
            <person name="Hazen T.C."/>
            <person name="Arkin A.P."/>
            <person name="Kostka J.E."/>
            <person name="Zhou J."/>
        </authorList>
    </citation>
    <scope>NUCLEOTIDE SEQUENCE [LARGE SCALE GENOMIC DNA]</scope>
    <source>
        <strain evidence="1 2">FW104-T7</strain>
    </source>
</reference>
<name>A0A154QL93_9GAMM</name>
<protein>
    <submittedName>
        <fullName evidence="1">Uncharacterized protein</fullName>
    </submittedName>
</protein>
<proteinExistence type="predicted"/>
<dbReference type="EMBL" id="LVJS01000019">
    <property type="protein sequence ID" value="KZC24782.1"/>
    <property type="molecule type" value="Genomic_DNA"/>
</dbReference>
<dbReference type="eggNOG" id="COG1002">
    <property type="taxonomic scope" value="Bacteria"/>
</dbReference>
<gene>
    <name evidence="1" type="ORF">RHOFW104T7_06630</name>
</gene>
<dbReference type="AlphaFoldDB" id="A0A154QL93"/>
<sequence length="80" mass="8352">MGGAAALAAAARPLPWSKDTAAQVRAVADALTVSPVALDTDALASRVTARGPWRKRLPQLLGMLVALGRAREQGGRYTNQ</sequence>
<dbReference type="STRING" id="416169.RHOFW104T7_06630"/>
<comment type="caution">
    <text evidence="1">The sequence shown here is derived from an EMBL/GenBank/DDBJ whole genome shotgun (WGS) entry which is preliminary data.</text>
</comment>
<evidence type="ECO:0000313" key="1">
    <source>
        <dbReference type="EMBL" id="KZC24782.1"/>
    </source>
</evidence>
<evidence type="ECO:0000313" key="2">
    <source>
        <dbReference type="Proteomes" id="UP000076131"/>
    </source>
</evidence>